<dbReference type="Gene3D" id="1.20.1600.10">
    <property type="entry name" value="Outer membrane efflux proteins (OEP)"/>
    <property type="match status" value="1"/>
</dbReference>
<organism evidence="10 11">
    <name type="scientific">Actomonas aquatica</name>
    <dbReference type="NCBI Taxonomy" id="2866162"/>
    <lineage>
        <taxon>Bacteria</taxon>
        <taxon>Pseudomonadati</taxon>
        <taxon>Verrucomicrobiota</taxon>
        <taxon>Opitutia</taxon>
        <taxon>Opitutales</taxon>
        <taxon>Opitutaceae</taxon>
        <taxon>Actomonas</taxon>
    </lineage>
</organism>
<comment type="similarity">
    <text evidence="2">Belongs to the outer membrane factor (OMF) (TC 1.B.17) family.</text>
</comment>
<dbReference type="Pfam" id="PF02321">
    <property type="entry name" value="OEP"/>
    <property type="match status" value="2"/>
</dbReference>
<evidence type="ECO:0000313" key="10">
    <source>
        <dbReference type="EMBL" id="WRQ89126.1"/>
    </source>
</evidence>
<evidence type="ECO:0000313" key="11">
    <source>
        <dbReference type="Proteomes" id="UP000738431"/>
    </source>
</evidence>
<evidence type="ECO:0000256" key="2">
    <source>
        <dbReference type="ARBA" id="ARBA00007613"/>
    </source>
</evidence>
<protein>
    <submittedName>
        <fullName evidence="10">TolC family protein</fullName>
    </submittedName>
</protein>
<dbReference type="PANTHER" id="PTHR30026:SF23">
    <property type="entry name" value="TO APRF-PUTATIVE OUTER MEMBRANE EFFLUX PROTEIN OR SECRETED ALKALINE PHOSPHATASE-RELATED"/>
    <property type="match status" value="1"/>
</dbReference>
<feature type="region of interest" description="Disordered" evidence="8">
    <location>
        <begin position="79"/>
        <end position="101"/>
    </location>
</feature>
<evidence type="ECO:0000256" key="7">
    <source>
        <dbReference type="ARBA" id="ARBA00023237"/>
    </source>
</evidence>
<keyword evidence="9" id="KW-0732">Signal</keyword>
<feature type="signal peptide" evidence="9">
    <location>
        <begin position="1"/>
        <end position="21"/>
    </location>
</feature>
<dbReference type="PANTHER" id="PTHR30026">
    <property type="entry name" value="OUTER MEMBRANE PROTEIN TOLC"/>
    <property type="match status" value="1"/>
</dbReference>
<feature type="chain" id="PRO_5046449121" evidence="9">
    <location>
        <begin position="22"/>
        <end position="492"/>
    </location>
</feature>
<name>A0ABZ1CBS2_9BACT</name>
<reference evidence="10 11" key="2">
    <citation type="submission" date="2023-12" db="EMBL/GenBank/DDBJ databases">
        <title>Description of an unclassified Opitutus bacterium of Verrucomicrobiota.</title>
        <authorList>
            <person name="Zhang D.-F."/>
        </authorList>
    </citation>
    <scope>NUCLEOTIDE SEQUENCE [LARGE SCALE GENOMIC DNA]</scope>
    <source>
        <strain evidence="10 11">WL0086</strain>
    </source>
</reference>
<reference evidence="10 11" key="1">
    <citation type="submission" date="2021-08" db="EMBL/GenBank/DDBJ databases">
        <authorList>
            <person name="Zhang D."/>
            <person name="Zhang A."/>
            <person name="Wang L."/>
        </authorList>
    </citation>
    <scope>NUCLEOTIDE SEQUENCE [LARGE SCALE GENOMIC DNA]</scope>
    <source>
        <strain evidence="10 11">WL0086</strain>
    </source>
</reference>
<keyword evidence="3" id="KW-0813">Transport</keyword>
<dbReference type="EMBL" id="CP139781">
    <property type="protein sequence ID" value="WRQ89126.1"/>
    <property type="molecule type" value="Genomic_DNA"/>
</dbReference>
<keyword evidence="5" id="KW-0812">Transmembrane</keyword>
<keyword evidence="7" id="KW-0998">Cell outer membrane</keyword>
<keyword evidence="6" id="KW-0472">Membrane</keyword>
<evidence type="ECO:0000256" key="4">
    <source>
        <dbReference type="ARBA" id="ARBA00022452"/>
    </source>
</evidence>
<evidence type="ECO:0000256" key="5">
    <source>
        <dbReference type="ARBA" id="ARBA00022692"/>
    </source>
</evidence>
<sequence length="492" mass="53836">MSRTLRTVCLAALTLSATASAQEPVLTLEEAVARALEKNFAVEIQRYTTETAVAAVEIADANFDPSFFVSATKSVNQQAQPSSTLDGVSQEGPRSENTTIRAGARQRIITGADIELGANLNRRETNSTFSLLNPAYASDFSLTVSQPLLAGFGSEVNRAALKRARLGLERAGLDFESALLDIVRNVETAYYNLAFAREQLAVREFSLAVAQGLLEENQTRLETGVATDLDVLQAQVGVANANRGVLLAQQTVKDREDALKNLITQFELDRPIGDIVLQPVTTPNVSFAESYNLARNNRPDYASAVLAVEQYRIDERTATNGRRPSLNLDAGVGLNSNEGSASDSTSNLWDGEGYSWQLGLSLNVPWGFKEEKARLAQARAVLSREEVRLRQLEQNIMVDVRAAIRSVQTSAESFQISQLATKLSQDQYNLEKARFDAGLSTFRRVQESQEDLDTARVNEIQAAVNLRIALAELSRLEGSSLDRFGITLEAEE</sequence>
<proteinExistence type="inferred from homology"/>
<dbReference type="RefSeq" id="WP_221030996.1">
    <property type="nucleotide sequence ID" value="NZ_CP139781.1"/>
</dbReference>
<dbReference type="InterPro" id="IPR051906">
    <property type="entry name" value="TolC-like"/>
</dbReference>
<evidence type="ECO:0000256" key="1">
    <source>
        <dbReference type="ARBA" id="ARBA00004442"/>
    </source>
</evidence>
<dbReference type="InterPro" id="IPR003423">
    <property type="entry name" value="OMP_efflux"/>
</dbReference>
<keyword evidence="11" id="KW-1185">Reference proteome</keyword>
<dbReference type="Proteomes" id="UP000738431">
    <property type="component" value="Chromosome"/>
</dbReference>
<accession>A0ABZ1CBS2</accession>
<evidence type="ECO:0000256" key="8">
    <source>
        <dbReference type="SAM" id="MobiDB-lite"/>
    </source>
</evidence>
<comment type="subcellular location">
    <subcellularLocation>
        <location evidence="1">Cell outer membrane</location>
    </subcellularLocation>
</comment>
<evidence type="ECO:0000256" key="9">
    <source>
        <dbReference type="SAM" id="SignalP"/>
    </source>
</evidence>
<evidence type="ECO:0000256" key="3">
    <source>
        <dbReference type="ARBA" id="ARBA00022448"/>
    </source>
</evidence>
<gene>
    <name evidence="10" type="ORF">K1X11_006875</name>
</gene>
<dbReference type="SUPFAM" id="SSF56954">
    <property type="entry name" value="Outer membrane efflux proteins (OEP)"/>
    <property type="match status" value="1"/>
</dbReference>
<keyword evidence="4" id="KW-1134">Transmembrane beta strand</keyword>
<evidence type="ECO:0000256" key="6">
    <source>
        <dbReference type="ARBA" id="ARBA00023136"/>
    </source>
</evidence>